<feature type="region of interest" description="Disordered" evidence="1">
    <location>
        <begin position="204"/>
        <end position="228"/>
    </location>
</feature>
<dbReference type="AlphaFoldDB" id="A0A1H1IMF9"/>
<evidence type="ECO:0000256" key="1">
    <source>
        <dbReference type="SAM" id="MobiDB-lite"/>
    </source>
</evidence>
<organism evidence="3 4">
    <name type="scientific">Natronobacterium texcoconense</name>
    <dbReference type="NCBI Taxonomy" id="1095778"/>
    <lineage>
        <taxon>Archaea</taxon>
        <taxon>Methanobacteriati</taxon>
        <taxon>Methanobacteriota</taxon>
        <taxon>Stenosarchaea group</taxon>
        <taxon>Halobacteria</taxon>
        <taxon>Halobacteriales</taxon>
        <taxon>Natrialbaceae</taxon>
        <taxon>Natronobacterium</taxon>
    </lineage>
</organism>
<keyword evidence="4" id="KW-1185">Reference proteome</keyword>
<gene>
    <name evidence="3" type="ORF">SAMN04489842_3604</name>
</gene>
<name>A0A1H1IMF9_NATTX</name>
<feature type="region of interest" description="Disordered" evidence="1">
    <location>
        <begin position="58"/>
        <end position="79"/>
    </location>
</feature>
<proteinExistence type="predicted"/>
<feature type="domain" description="DUF8159" evidence="2">
    <location>
        <begin position="73"/>
        <end position="192"/>
    </location>
</feature>
<sequence>MSTGPGCGSEDTDESGREASSRSVVESTERSTLDRRQALSAIGTLSLATTAGCLGSLDLGGGREEIVPEEPDDDPDATPGEFYHLLEANGIDVDVMQLDPEYRIEDEVSKALFLFYNSNADDFEESDSEIWTIYEAFKELVDHGSDIEYLITEVQDGFDEQVDGWSINAAWVEQHLNEDEITDDDIWHSIVTHGKVYEGEDRYEDGVGGIQIGGDGDQAGDDSESDGE</sequence>
<accession>A0A1H1IMF9</accession>
<evidence type="ECO:0000313" key="4">
    <source>
        <dbReference type="Proteomes" id="UP000198848"/>
    </source>
</evidence>
<feature type="compositionally biased region" description="Gly residues" evidence="1">
    <location>
        <begin position="206"/>
        <end position="217"/>
    </location>
</feature>
<dbReference type="STRING" id="1095778.SAMN04489842_3604"/>
<feature type="region of interest" description="Disordered" evidence="1">
    <location>
        <begin position="1"/>
        <end position="33"/>
    </location>
</feature>
<dbReference type="RefSeq" id="WP_090384890.1">
    <property type="nucleotide sequence ID" value="NZ_FNLC01000005.1"/>
</dbReference>
<dbReference type="Pfam" id="PF26490">
    <property type="entry name" value="DUF8159"/>
    <property type="match status" value="1"/>
</dbReference>
<dbReference type="OrthoDB" id="206104at2157"/>
<dbReference type="EMBL" id="FNLC01000005">
    <property type="protein sequence ID" value="SDR38536.1"/>
    <property type="molecule type" value="Genomic_DNA"/>
</dbReference>
<dbReference type="Proteomes" id="UP000198848">
    <property type="component" value="Unassembled WGS sequence"/>
</dbReference>
<protein>
    <recommendedName>
        <fullName evidence="2">DUF8159 domain-containing protein</fullName>
    </recommendedName>
</protein>
<feature type="compositionally biased region" description="Acidic residues" evidence="1">
    <location>
        <begin position="67"/>
        <end position="76"/>
    </location>
</feature>
<reference evidence="4" key="1">
    <citation type="submission" date="2016-10" db="EMBL/GenBank/DDBJ databases">
        <authorList>
            <person name="Varghese N."/>
            <person name="Submissions S."/>
        </authorList>
    </citation>
    <scope>NUCLEOTIDE SEQUENCE [LARGE SCALE GENOMIC DNA]</scope>
    <source>
        <strain evidence="4">DSM 24767</strain>
    </source>
</reference>
<dbReference type="InterPro" id="IPR058473">
    <property type="entry name" value="DUF8159"/>
</dbReference>
<evidence type="ECO:0000259" key="2">
    <source>
        <dbReference type="Pfam" id="PF26490"/>
    </source>
</evidence>
<feature type="compositionally biased region" description="Acidic residues" evidence="1">
    <location>
        <begin position="218"/>
        <end position="228"/>
    </location>
</feature>
<evidence type="ECO:0000313" key="3">
    <source>
        <dbReference type="EMBL" id="SDR38536.1"/>
    </source>
</evidence>